<feature type="binding site" evidence="8">
    <location>
        <position position="34"/>
    </location>
    <ligand>
        <name>[4Fe-4S] cluster</name>
        <dbReference type="ChEBI" id="CHEBI:49883"/>
        <note>4Fe-4S-S-AdoMet</note>
    </ligand>
</feature>
<sequence length="397" mass="44887">MIDVERLPARHDGNGPARPLWLLAELTYACPLQCPYCSNPTEMANIGREIDTDAWIRVLREARDMGATQLGLSGGEPLVRKDLEAIVSEARGLGYYTNLITSGIGMDDERVGRLHEAGLDHIQISFQASNEQLNDFLGGTSSFEQKKEMARRIKAHGYPMVLNIVLHRKNIDDIAEILDMAETLEADYVELANTQYYGWALENKDALLPTREQLVHAERVTNEYRERLGNRMKLYYVVPDYYEDRPKACMSGWGDIFLTITPDGMALPCHAARQLPNIDFPNVKDHSIDEIWCESHAFNMFRGLDWMKEPCRSCDERFKDYGGCRCQAYMLTGDMYAADPVCSKSPDHHVVTDAVARANERDPQEAAAQPLIFRNPKNSKRLHGLVDGEPVSKSANF</sequence>
<dbReference type="PROSITE" id="PS51918">
    <property type="entry name" value="RADICAL_SAM"/>
    <property type="match status" value="1"/>
</dbReference>
<keyword evidence="4 8" id="KW-0884">PQQ biosynthesis</keyword>
<evidence type="ECO:0000256" key="7">
    <source>
        <dbReference type="ARBA" id="ARBA00023014"/>
    </source>
</evidence>
<dbReference type="PANTHER" id="PTHR11228">
    <property type="entry name" value="RADICAL SAM DOMAIN PROTEIN"/>
    <property type="match status" value="1"/>
</dbReference>
<dbReference type="InterPro" id="IPR017200">
    <property type="entry name" value="PqqE-like"/>
</dbReference>
<keyword evidence="3 8" id="KW-0479">Metal-binding</keyword>
<name>A0ABU3BBE8_9GAMM</name>
<reference evidence="10 11" key="1">
    <citation type="submission" date="2023-09" db="EMBL/GenBank/DDBJ databases">
        <authorList>
            <person name="Rey-Velasco X."/>
        </authorList>
    </citation>
    <scope>NUCLEOTIDE SEQUENCE [LARGE SCALE GENOMIC DNA]</scope>
    <source>
        <strain evidence="10 11">P385</strain>
    </source>
</reference>
<gene>
    <name evidence="8 10" type="primary">pqqE</name>
    <name evidence="10" type="ORF">RM531_13260</name>
</gene>
<dbReference type="InterPro" id="IPR023885">
    <property type="entry name" value="4Fe4S-binding_SPASM_dom"/>
</dbReference>
<dbReference type="SFLD" id="SFLDF00280">
    <property type="entry name" value="coenzyme_PQQ_synthesis_protein"/>
    <property type="match status" value="1"/>
</dbReference>
<dbReference type="Gene3D" id="3.20.20.70">
    <property type="entry name" value="Aldolase class I"/>
    <property type="match status" value="1"/>
</dbReference>
<dbReference type="Pfam" id="PF13186">
    <property type="entry name" value="SPASM"/>
    <property type="match status" value="1"/>
</dbReference>
<dbReference type="NCBIfam" id="TIGR02109">
    <property type="entry name" value="PQQ_syn_pqqE"/>
    <property type="match status" value="1"/>
</dbReference>
<dbReference type="SFLD" id="SFLDG01386">
    <property type="entry name" value="main_SPASM_domain-containing"/>
    <property type="match status" value="1"/>
</dbReference>
<evidence type="ECO:0000313" key="11">
    <source>
        <dbReference type="Proteomes" id="UP001259982"/>
    </source>
</evidence>
<dbReference type="NCBIfam" id="TIGR04085">
    <property type="entry name" value="rSAM_more_4Fe4S"/>
    <property type="match status" value="1"/>
</dbReference>
<evidence type="ECO:0000313" key="10">
    <source>
        <dbReference type="EMBL" id="MDT0619440.1"/>
    </source>
</evidence>
<protein>
    <recommendedName>
        <fullName evidence="8">PqqA peptide cyclase</fullName>
        <ecNumber evidence="8">1.21.98.4</ecNumber>
    </recommendedName>
    <alternativeName>
        <fullName evidence="8">Coenzyme PQQ synthesis protein E</fullName>
    </alternativeName>
</protein>
<dbReference type="InterPro" id="IPR007197">
    <property type="entry name" value="rSAM"/>
</dbReference>
<accession>A0ABU3BBE8</accession>
<dbReference type="PIRSF" id="PIRSF037420">
    <property type="entry name" value="PQQ_syn_pqqE"/>
    <property type="match status" value="1"/>
</dbReference>
<keyword evidence="5 8" id="KW-0560">Oxidoreductase</keyword>
<keyword evidence="11" id="KW-1185">Reference proteome</keyword>
<dbReference type="InterPro" id="IPR000385">
    <property type="entry name" value="MoaA_NifB_PqqE_Fe-S-bd_CS"/>
</dbReference>
<dbReference type="InterPro" id="IPR011843">
    <property type="entry name" value="PQQ_synth_PqqE_bac"/>
</dbReference>
<dbReference type="Proteomes" id="UP001259982">
    <property type="component" value="Unassembled WGS sequence"/>
</dbReference>
<organism evidence="10 11">
    <name type="scientific">Spectribacter acetivorans</name>
    <dbReference type="NCBI Taxonomy" id="3075603"/>
    <lineage>
        <taxon>Bacteria</taxon>
        <taxon>Pseudomonadati</taxon>
        <taxon>Pseudomonadota</taxon>
        <taxon>Gammaproteobacteria</taxon>
        <taxon>Salinisphaerales</taxon>
        <taxon>Salinisphaeraceae</taxon>
        <taxon>Spectribacter</taxon>
    </lineage>
</organism>
<feature type="binding site" evidence="8">
    <location>
        <position position="30"/>
    </location>
    <ligand>
        <name>[4Fe-4S] cluster</name>
        <dbReference type="ChEBI" id="CHEBI:49883"/>
        <note>4Fe-4S-S-AdoMet</note>
    </ligand>
</feature>
<comment type="similarity">
    <text evidence="8">Belongs to the radical SAM superfamily. PqqE family.</text>
</comment>
<proteinExistence type="inferred from homology"/>
<feature type="domain" description="Radical SAM core" evidence="9">
    <location>
        <begin position="16"/>
        <end position="231"/>
    </location>
</feature>
<dbReference type="PROSITE" id="PS01305">
    <property type="entry name" value="MOAA_NIFB_PQQE"/>
    <property type="match status" value="1"/>
</dbReference>
<dbReference type="SFLD" id="SFLDG01067">
    <property type="entry name" value="SPASM/twitch_domain_containing"/>
    <property type="match status" value="1"/>
</dbReference>
<dbReference type="PANTHER" id="PTHR11228:SF7">
    <property type="entry name" value="PQQA PEPTIDE CYCLASE"/>
    <property type="match status" value="1"/>
</dbReference>
<comment type="function">
    <text evidence="8">Catalyzes the cross-linking of a glutamate residue and a tyrosine residue in the PqqA protein as part of the biosynthesis of pyrroloquinoline quinone (PQQ).</text>
</comment>
<feature type="binding site" evidence="8">
    <location>
        <position position="37"/>
    </location>
    <ligand>
        <name>[4Fe-4S] cluster</name>
        <dbReference type="ChEBI" id="CHEBI:49883"/>
        <note>4Fe-4S-S-AdoMet</note>
    </ligand>
</feature>
<evidence type="ECO:0000256" key="6">
    <source>
        <dbReference type="ARBA" id="ARBA00023004"/>
    </source>
</evidence>
<keyword evidence="2 8" id="KW-0949">S-adenosyl-L-methionine</keyword>
<dbReference type="EMBL" id="JAVRHY010000014">
    <property type="protein sequence ID" value="MDT0619440.1"/>
    <property type="molecule type" value="Genomic_DNA"/>
</dbReference>
<keyword evidence="7 8" id="KW-0411">Iron-sulfur</keyword>
<dbReference type="InterPro" id="IPR058240">
    <property type="entry name" value="rSAM_sf"/>
</dbReference>
<keyword evidence="6 8" id="KW-0408">Iron</keyword>
<keyword evidence="1 8" id="KW-0004">4Fe-4S</keyword>
<dbReference type="SUPFAM" id="SSF102114">
    <property type="entry name" value="Radical SAM enzymes"/>
    <property type="match status" value="1"/>
</dbReference>
<dbReference type="HAMAP" id="MF_00660">
    <property type="entry name" value="PqqE"/>
    <property type="match status" value="1"/>
</dbReference>
<dbReference type="SMART" id="SM00729">
    <property type="entry name" value="Elp3"/>
    <property type="match status" value="1"/>
</dbReference>
<dbReference type="InterPro" id="IPR050377">
    <property type="entry name" value="Radical_SAM_PqqE_MftC-like"/>
</dbReference>
<evidence type="ECO:0000256" key="8">
    <source>
        <dbReference type="HAMAP-Rule" id="MF_00660"/>
    </source>
</evidence>
<dbReference type="CDD" id="cd21119">
    <property type="entry name" value="SPASM_PqqE"/>
    <property type="match status" value="1"/>
</dbReference>
<comment type="subunit">
    <text evidence="8">Interacts with PqqD. The interaction is necessary for activity of PqqE.</text>
</comment>
<dbReference type="SFLD" id="SFLDS00029">
    <property type="entry name" value="Radical_SAM"/>
    <property type="match status" value="1"/>
</dbReference>
<evidence type="ECO:0000256" key="5">
    <source>
        <dbReference type="ARBA" id="ARBA00023002"/>
    </source>
</evidence>
<evidence type="ECO:0000256" key="4">
    <source>
        <dbReference type="ARBA" id="ARBA00022905"/>
    </source>
</evidence>
<dbReference type="EC" id="1.21.98.4" evidence="8"/>
<dbReference type="RefSeq" id="WP_311659875.1">
    <property type="nucleotide sequence ID" value="NZ_JAVRHY010000014.1"/>
</dbReference>
<dbReference type="InterPro" id="IPR006638">
    <property type="entry name" value="Elp3/MiaA/NifB-like_rSAM"/>
</dbReference>
<dbReference type="CDD" id="cd01335">
    <property type="entry name" value="Radical_SAM"/>
    <property type="match status" value="1"/>
</dbReference>
<evidence type="ECO:0000256" key="1">
    <source>
        <dbReference type="ARBA" id="ARBA00022485"/>
    </source>
</evidence>
<evidence type="ECO:0000256" key="2">
    <source>
        <dbReference type="ARBA" id="ARBA00022691"/>
    </source>
</evidence>
<evidence type="ECO:0000259" key="9">
    <source>
        <dbReference type="PROSITE" id="PS51918"/>
    </source>
</evidence>
<comment type="catalytic activity">
    <reaction evidence="8">
        <text>[PQQ precursor protein] + S-adenosyl-L-methionine = E-Y cross-linked-[PQQ precursor protein] + 5'-deoxyadenosine + L-methionine + H(+)</text>
        <dbReference type="Rhea" id="RHEA:56836"/>
        <dbReference type="Rhea" id="RHEA-COMP:14800"/>
        <dbReference type="Rhea" id="RHEA-COMP:14801"/>
        <dbReference type="ChEBI" id="CHEBI:15378"/>
        <dbReference type="ChEBI" id="CHEBI:17319"/>
        <dbReference type="ChEBI" id="CHEBI:57844"/>
        <dbReference type="ChEBI" id="CHEBI:59789"/>
        <dbReference type="ChEBI" id="CHEBI:141026"/>
        <dbReference type="ChEBI" id="CHEBI:141027"/>
        <dbReference type="EC" id="1.21.98.4"/>
    </reaction>
</comment>
<dbReference type="InterPro" id="IPR013785">
    <property type="entry name" value="Aldolase_TIM"/>
</dbReference>
<comment type="cofactor">
    <cofactor evidence="8">
        <name>[4Fe-4S] cluster</name>
        <dbReference type="ChEBI" id="CHEBI:49883"/>
    </cofactor>
    <text evidence="8">Binds 1 [4Fe-4S] cluster. The cluster is coordinated with 3 cysteines and an exchangeable S-adenosyl-L-methionine.</text>
</comment>
<evidence type="ECO:0000256" key="3">
    <source>
        <dbReference type="ARBA" id="ARBA00022723"/>
    </source>
</evidence>
<dbReference type="Pfam" id="PF04055">
    <property type="entry name" value="Radical_SAM"/>
    <property type="match status" value="1"/>
</dbReference>
<comment type="pathway">
    <text evidence="8">Cofactor biosynthesis; pyrroloquinoline quinone biosynthesis.</text>
</comment>
<comment type="caution">
    <text evidence="10">The sequence shown here is derived from an EMBL/GenBank/DDBJ whole genome shotgun (WGS) entry which is preliminary data.</text>
</comment>